<dbReference type="InterPro" id="IPR036691">
    <property type="entry name" value="Endo/exonu/phosph_ase_sf"/>
</dbReference>
<dbReference type="SUPFAM" id="SSF56219">
    <property type="entry name" value="DNase I-like"/>
    <property type="match status" value="1"/>
</dbReference>
<reference evidence="2 3" key="1">
    <citation type="submission" date="2020-01" db="EMBL/GenBank/DDBJ databases">
        <title>Genomes of bacteria type strains.</title>
        <authorList>
            <person name="Chen J."/>
            <person name="Zhu S."/>
            <person name="Yang J."/>
        </authorList>
    </citation>
    <scope>NUCLEOTIDE SEQUENCE [LARGE SCALE GENOMIC DNA]</scope>
    <source>
        <strain evidence="2 3">DSM 16655</strain>
    </source>
</reference>
<keyword evidence="2" id="KW-0378">Hydrolase</keyword>
<protein>
    <submittedName>
        <fullName evidence="2">Endonuclease</fullName>
    </submittedName>
</protein>
<name>A0ABT1CLQ5_9HYPH</name>
<evidence type="ECO:0000259" key="1">
    <source>
        <dbReference type="Pfam" id="PF03372"/>
    </source>
</evidence>
<evidence type="ECO:0000313" key="2">
    <source>
        <dbReference type="EMBL" id="MCO6407133.1"/>
    </source>
</evidence>
<evidence type="ECO:0000313" key="3">
    <source>
        <dbReference type="Proteomes" id="UP001320715"/>
    </source>
</evidence>
<dbReference type="Gene3D" id="3.60.10.10">
    <property type="entry name" value="Endonuclease/exonuclease/phosphatase"/>
    <property type="match status" value="1"/>
</dbReference>
<sequence length="345" mass="37869">MTSVKVATFNLYHFAAPGIFWHERKSTATYSPAQWAEKKDWIAELVREMDADVIGFQEVVSHEELKALMAASGYPHFFCTGHPMFDPDDPAVYVNATVAIASRHPFVSVHPLSGVGGLPADTVIDDDFNFSRTPVDAVIDLPGIGETRIFVCHFKSQGAFVDDDEIDALADWGAKIRTTYMERAMAGVNQVAKRAAEAGAIYRMFRQTIDADPDAPVILLGDLNEAPGSHMLSILTQAYRVWSWGSVPANGIPEPYAYLKHVYKLYDAFNLVVMQGLSRPNTHGGIISGSVLDYCVVSNGLNPKNPRRRGTVTKVEVFDTHFEIGPPKDRSSDHAPVVTTIEGTA</sequence>
<keyword evidence="2" id="KW-0540">Nuclease</keyword>
<dbReference type="GO" id="GO:0004519">
    <property type="term" value="F:endonuclease activity"/>
    <property type="evidence" value="ECO:0007669"/>
    <property type="project" value="UniProtKB-KW"/>
</dbReference>
<dbReference type="Proteomes" id="UP001320715">
    <property type="component" value="Unassembled WGS sequence"/>
</dbReference>
<feature type="domain" description="Endonuclease/exonuclease/phosphatase" evidence="1">
    <location>
        <begin position="7"/>
        <end position="334"/>
    </location>
</feature>
<keyword evidence="2" id="KW-0255">Endonuclease</keyword>
<dbReference type="InterPro" id="IPR005135">
    <property type="entry name" value="Endo/exonuclease/phosphatase"/>
</dbReference>
<keyword evidence="3" id="KW-1185">Reference proteome</keyword>
<organism evidence="2 3">
    <name type="scientific">Hoeflea alexandrii</name>
    <dbReference type="NCBI Taxonomy" id="288436"/>
    <lineage>
        <taxon>Bacteria</taxon>
        <taxon>Pseudomonadati</taxon>
        <taxon>Pseudomonadota</taxon>
        <taxon>Alphaproteobacteria</taxon>
        <taxon>Hyphomicrobiales</taxon>
        <taxon>Rhizobiaceae</taxon>
        <taxon>Hoeflea</taxon>
    </lineage>
</organism>
<dbReference type="Pfam" id="PF03372">
    <property type="entry name" value="Exo_endo_phos"/>
    <property type="match status" value="1"/>
</dbReference>
<comment type="caution">
    <text evidence="2">The sequence shown here is derived from an EMBL/GenBank/DDBJ whole genome shotgun (WGS) entry which is preliminary data.</text>
</comment>
<gene>
    <name evidence="2" type="ORF">GTW23_03010</name>
</gene>
<accession>A0ABT1CLQ5</accession>
<dbReference type="InterPro" id="IPR051916">
    <property type="entry name" value="GPI-anchor_lipid_remodeler"/>
</dbReference>
<dbReference type="EMBL" id="JAAAML010000001">
    <property type="protein sequence ID" value="MCO6407133.1"/>
    <property type="molecule type" value="Genomic_DNA"/>
</dbReference>
<dbReference type="RefSeq" id="WP_252914562.1">
    <property type="nucleotide sequence ID" value="NZ_JAAAML010000001.1"/>
</dbReference>
<dbReference type="PANTHER" id="PTHR14859:SF15">
    <property type="entry name" value="ENDONUCLEASE_EXONUCLEASE_PHOSPHATASE DOMAIN-CONTAINING PROTEIN"/>
    <property type="match status" value="1"/>
</dbReference>
<dbReference type="PANTHER" id="PTHR14859">
    <property type="entry name" value="CALCOFLUOR WHITE HYPERSENSITIVE PROTEIN PRECURSOR"/>
    <property type="match status" value="1"/>
</dbReference>
<proteinExistence type="predicted"/>